<dbReference type="Pfam" id="PF24389">
    <property type="entry name" value="ORC-CDC6-like"/>
    <property type="match status" value="1"/>
</dbReference>
<dbReference type="InterPro" id="IPR056955">
    <property type="entry name" value="ORC-CDC6-like"/>
</dbReference>
<dbReference type="EMBL" id="JACHBX010000005">
    <property type="protein sequence ID" value="MBB6135849.1"/>
    <property type="molecule type" value="Genomic_DNA"/>
</dbReference>
<organism evidence="1 2">
    <name type="scientific">Massilia aurea</name>
    <dbReference type="NCBI Taxonomy" id="373040"/>
    <lineage>
        <taxon>Bacteria</taxon>
        <taxon>Pseudomonadati</taxon>
        <taxon>Pseudomonadota</taxon>
        <taxon>Betaproteobacteria</taxon>
        <taxon>Burkholderiales</taxon>
        <taxon>Oxalobacteraceae</taxon>
        <taxon>Telluria group</taxon>
        <taxon>Massilia</taxon>
    </lineage>
</organism>
<protein>
    <submittedName>
        <fullName evidence="1">Uncharacterized protein</fullName>
    </submittedName>
</protein>
<dbReference type="AlphaFoldDB" id="A0A7W9X3J0"/>
<keyword evidence="2" id="KW-1185">Reference proteome</keyword>
<comment type="caution">
    <text evidence="1">The sequence shown here is derived from an EMBL/GenBank/DDBJ whole genome shotgun (WGS) entry which is preliminary data.</text>
</comment>
<dbReference type="InterPro" id="IPR027417">
    <property type="entry name" value="P-loop_NTPase"/>
</dbReference>
<reference evidence="1 2" key="1">
    <citation type="submission" date="2020-08" db="EMBL/GenBank/DDBJ databases">
        <title>The Agave Microbiome: Exploring the role of microbial communities in plant adaptations to desert environments.</title>
        <authorList>
            <person name="Partida-Martinez L.P."/>
        </authorList>
    </citation>
    <scope>NUCLEOTIDE SEQUENCE [LARGE SCALE GENOMIC DNA]</scope>
    <source>
        <strain evidence="1 2">AT3.2</strain>
    </source>
</reference>
<dbReference type="SUPFAM" id="SSF52540">
    <property type="entry name" value="P-loop containing nucleoside triphosphate hydrolases"/>
    <property type="match status" value="1"/>
</dbReference>
<gene>
    <name evidence="1" type="ORF">HD842_004026</name>
</gene>
<dbReference type="Proteomes" id="UP000540787">
    <property type="component" value="Unassembled WGS sequence"/>
</dbReference>
<proteinExistence type="predicted"/>
<evidence type="ECO:0000313" key="2">
    <source>
        <dbReference type="Proteomes" id="UP000540787"/>
    </source>
</evidence>
<evidence type="ECO:0000313" key="1">
    <source>
        <dbReference type="EMBL" id="MBB6135849.1"/>
    </source>
</evidence>
<dbReference type="RefSeq" id="WP_221290773.1">
    <property type="nucleotide sequence ID" value="NZ_JACHBX010000005.1"/>
</dbReference>
<name>A0A7W9X3J0_9BURK</name>
<accession>A0A7W9X3J0</accession>
<sequence>MDATIEKGIRMINSTEIEKNQLSDILGMYKAEWLSNKLFDLFTEPGYFSELKTSRPCVLIGGRGTGKTTVLKGLSYEGQFSFADGNKDTIDSWSFFGIYHRVNTNRVTAFRGPELSEAEWSTCFAHYLNLLFCSQLLEFASWYERQTGRLISLGEQDFLPFKVSLNLPNDGKLKELAHELRLEVLRFEASINSVQDTPPINLSMQSAPIDALARILLSSPELRGKQFFFLIDEFENFEDYQQRILNTIIKHSPAEYTFKIGVRELGWRERATLNSTEQLTSPADYARISIAERLDDSKFKQFAERVLSVRFANVATFPLQPANLFPRLSESDEAEKLLDRAGISRISSRIRSAVAADILNDALSLPLSVKFFLVYWADAHPETSLESEIKAWLAGNASARERYDNHFYASLFSIRRGKRGIRKYYSGWDVIISLCAGNIRYLLELVHLAVILHLEKGNDPFSPIDPETQTEAAQMVGRKNLSELEGLSVDGAKLTKLLLSLGRVFGVLAESPARHTPEANQFHLREDSASSENDDKATSLLKHAVMHLALVRFAGSKALDERDTRAYDYMIHPIFAPFFVFSHRKKRKIKLTSVQLLALVDRPRAGIDIALKNNNRQSDDLLPDQLELFGEFYA</sequence>